<evidence type="ECO:0000313" key="1">
    <source>
        <dbReference type="EMBL" id="KAI5649822.1"/>
    </source>
</evidence>
<evidence type="ECO:0000313" key="2">
    <source>
        <dbReference type="Proteomes" id="UP001060085"/>
    </source>
</evidence>
<gene>
    <name evidence="1" type="ORF">M9H77_35827</name>
</gene>
<proteinExistence type="predicted"/>
<reference evidence="2" key="1">
    <citation type="journal article" date="2023" name="Nat. Plants">
        <title>Single-cell RNA sequencing provides a high-resolution roadmap for understanding the multicellular compartmentation of specialized metabolism.</title>
        <authorList>
            <person name="Sun S."/>
            <person name="Shen X."/>
            <person name="Li Y."/>
            <person name="Li Y."/>
            <person name="Wang S."/>
            <person name="Li R."/>
            <person name="Zhang H."/>
            <person name="Shen G."/>
            <person name="Guo B."/>
            <person name="Wei J."/>
            <person name="Xu J."/>
            <person name="St-Pierre B."/>
            <person name="Chen S."/>
            <person name="Sun C."/>
        </authorList>
    </citation>
    <scope>NUCLEOTIDE SEQUENCE [LARGE SCALE GENOMIC DNA]</scope>
</reference>
<dbReference type="EMBL" id="CM044708">
    <property type="protein sequence ID" value="KAI5649822.1"/>
    <property type="molecule type" value="Genomic_DNA"/>
</dbReference>
<protein>
    <submittedName>
        <fullName evidence="1">Uncharacterized protein</fullName>
    </submittedName>
</protein>
<comment type="caution">
    <text evidence="1">The sequence shown here is derived from an EMBL/GenBank/DDBJ whole genome shotgun (WGS) entry which is preliminary data.</text>
</comment>
<name>A0ACB9ZQ38_CATRO</name>
<sequence length="111" mass="12851">MVEVKKGFKKGKQHQTESKLGPKGNTPIQPRFQGECFNYNKMGHKLFDCRLLRRVKANEANVLEDITKGVSKLNLYVVISEFNLIDSNPKEWWLDMAPHIIFSFTKTLLLN</sequence>
<keyword evidence="2" id="KW-1185">Reference proteome</keyword>
<dbReference type="Proteomes" id="UP001060085">
    <property type="component" value="Linkage Group LG08"/>
</dbReference>
<accession>A0ACB9ZQ38</accession>
<organism evidence="1 2">
    <name type="scientific">Catharanthus roseus</name>
    <name type="common">Madagascar periwinkle</name>
    <name type="synonym">Vinca rosea</name>
    <dbReference type="NCBI Taxonomy" id="4058"/>
    <lineage>
        <taxon>Eukaryota</taxon>
        <taxon>Viridiplantae</taxon>
        <taxon>Streptophyta</taxon>
        <taxon>Embryophyta</taxon>
        <taxon>Tracheophyta</taxon>
        <taxon>Spermatophyta</taxon>
        <taxon>Magnoliopsida</taxon>
        <taxon>eudicotyledons</taxon>
        <taxon>Gunneridae</taxon>
        <taxon>Pentapetalae</taxon>
        <taxon>asterids</taxon>
        <taxon>lamiids</taxon>
        <taxon>Gentianales</taxon>
        <taxon>Apocynaceae</taxon>
        <taxon>Rauvolfioideae</taxon>
        <taxon>Vinceae</taxon>
        <taxon>Catharanthinae</taxon>
        <taxon>Catharanthus</taxon>
    </lineage>
</organism>